<feature type="region of interest" description="Disordered" evidence="1">
    <location>
        <begin position="19"/>
        <end position="42"/>
    </location>
</feature>
<keyword evidence="3" id="KW-1185">Reference proteome</keyword>
<name>M1X1L7_9NOST</name>
<organism evidence="2 3">
    <name type="scientific">Richelia intracellularis HH01</name>
    <dbReference type="NCBI Taxonomy" id="1165094"/>
    <lineage>
        <taxon>Bacteria</taxon>
        <taxon>Bacillati</taxon>
        <taxon>Cyanobacteriota</taxon>
        <taxon>Cyanophyceae</taxon>
        <taxon>Nostocales</taxon>
        <taxon>Nostocaceae</taxon>
        <taxon>Richelia</taxon>
    </lineage>
</organism>
<comment type="caution">
    <text evidence="2">The sequence shown here is derived from an EMBL/GenBank/DDBJ whole genome shotgun (WGS) entry which is preliminary data.</text>
</comment>
<feature type="compositionally biased region" description="Polar residues" evidence="1">
    <location>
        <begin position="19"/>
        <end position="30"/>
    </location>
</feature>
<gene>
    <name evidence="2" type="ORF">RINTHH_21530</name>
</gene>
<reference evidence="3" key="2">
    <citation type="submission" date="2016-01" db="EMBL/GenBank/DDBJ databases">
        <title>Diatom-associated endosymboitic cyanobacterium lacks core nitrogen metabolism enzymes.</title>
        <authorList>
            <person name="Hilton J.A."/>
            <person name="Foster R.A."/>
            <person name="Tripp H.J."/>
            <person name="Carter B.J."/>
            <person name="Zehr J.P."/>
            <person name="Villareal T.A."/>
        </authorList>
    </citation>
    <scope>NUCLEOTIDE SEQUENCE [LARGE SCALE GENOMIC DNA]</scope>
    <source>
        <strain evidence="3">HH01</strain>
    </source>
</reference>
<evidence type="ECO:0000313" key="2">
    <source>
        <dbReference type="EMBL" id="CCH68308.1"/>
    </source>
</evidence>
<sequence>MAVDITSLTDISTIKYQHQESHNVANQSSHPLPEGNLASIDQ</sequence>
<protein>
    <submittedName>
        <fullName evidence="2">Uncharacterized protein</fullName>
    </submittedName>
</protein>
<evidence type="ECO:0000313" key="3">
    <source>
        <dbReference type="Proteomes" id="UP000053051"/>
    </source>
</evidence>
<reference evidence="2 3" key="1">
    <citation type="submission" date="2012-05" db="EMBL/GenBank/DDBJ databases">
        <authorList>
            <person name="Hilton J."/>
        </authorList>
    </citation>
    <scope>NUCLEOTIDE SEQUENCE [LARGE SCALE GENOMIC DNA]</scope>
    <source>
        <strain evidence="2 3">HH01</strain>
    </source>
</reference>
<evidence type="ECO:0000256" key="1">
    <source>
        <dbReference type="SAM" id="MobiDB-lite"/>
    </source>
</evidence>
<dbReference type="Proteomes" id="UP000053051">
    <property type="component" value="Unassembled WGS sequence"/>
</dbReference>
<dbReference type="STRING" id="1165094.RINTHH_21530"/>
<accession>M1X1L7</accession>
<proteinExistence type="predicted"/>
<dbReference type="EMBL" id="CAIY01000085">
    <property type="protein sequence ID" value="CCH68308.1"/>
    <property type="molecule type" value="Genomic_DNA"/>
</dbReference>
<dbReference type="AlphaFoldDB" id="M1X1L7"/>